<feature type="region of interest" description="Disordered" evidence="1">
    <location>
        <begin position="172"/>
        <end position="196"/>
    </location>
</feature>
<dbReference type="Proteomes" id="UP000799424">
    <property type="component" value="Unassembled WGS sequence"/>
</dbReference>
<dbReference type="AlphaFoldDB" id="A0A6A7AJG0"/>
<evidence type="ECO:0000256" key="1">
    <source>
        <dbReference type="SAM" id="MobiDB-lite"/>
    </source>
</evidence>
<accession>A0A6A7AJG0</accession>
<feature type="compositionally biased region" description="Polar residues" evidence="1">
    <location>
        <begin position="44"/>
        <end position="57"/>
    </location>
</feature>
<keyword evidence="2" id="KW-0472">Membrane</keyword>
<dbReference type="EMBL" id="MU006216">
    <property type="protein sequence ID" value="KAF2833431.1"/>
    <property type="molecule type" value="Genomic_DNA"/>
</dbReference>
<dbReference type="OrthoDB" id="3778561at2759"/>
<evidence type="ECO:0000313" key="4">
    <source>
        <dbReference type="Proteomes" id="UP000799424"/>
    </source>
</evidence>
<keyword evidence="2" id="KW-0812">Transmembrane</keyword>
<proteinExistence type="predicted"/>
<protein>
    <submittedName>
        <fullName evidence="3">Uncharacterized protein</fullName>
    </submittedName>
</protein>
<feature type="region of interest" description="Disordered" evidence="1">
    <location>
        <begin position="36"/>
        <end position="57"/>
    </location>
</feature>
<organism evidence="3 4">
    <name type="scientific">Ophiobolus disseminans</name>
    <dbReference type="NCBI Taxonomy" id="1469910"/>
    <lineage>
        <taxon>Eukaryota</taxon>
        <taxon>Fungi</taxon>
        <taxon>Dikarya</taxon>
        <taxon>Ascomycota</taxon>
        <taxon>Pezizomycotina</taxon>
        <taxon>Dothideomycetes</taxon>
        <taxon>Pleosporomycetidae</taxon>
        <taxon>Pleosporales</taxon>
        <taxon>Pleosporineae</taxon>
        <taxon>Phaeosphaeriaceae</taxon>
        <taxon>Ophiobolus</taxon>
    </lineage>
</organism>
<sequence length="255" mass="28761">MSRHAEGNAERLPLLSDMSRQGHIAPYGGCASRHRPLLDPSPIRSEQQYPQKVSTTPSPSAVLHVDSLLSLSEVQDAQNEPNHLKIWKACPGVESLIFNFHFHDRIFVKYLDYSTFSSWNNVHGLLQDLEDHDVAIEAIWDVRGNTPIGSGDWDARVYPRLEVDIICEWMPTSTWDDSSSSGSDGGEHEGDEEQQGHDKVWPVGKYWWLERWRRRVEQEGLMNGKKAKDPSSWVVILASVSVAFLFGVVLVLCAA</sequence>
<evidence type="ECO:0000313" key="3">
    <source>
        <dbReference type="EMBL" id="KAF2833431.1"/>
    </source>
</evidence>
<name>A0A6A7AJG0_9PLEO</name>
<keyword evidence="2" id="KW-1133">Transmembrane helix</keyword>
<keyword evidence="4" id="KW-1185">Reference proteome</keyword>
<reference evidence="3" key="1">
    <citation type="journal article" date="2020" name="Stud. Mycol.">
        <title>101 Dothideomycetes genomes: a test case for predicting lifestyles and emergence of pathogens.</title>
        <authorList>
            <person name="Haridas S."/>
            <person name="Albert R."/>
            <person name="Binder M."/>
            <person name="Bloem J."/>
            <person name="Labutti K."/>
            <person name="Salamov A."/>
            <person name="Andreopoulos B."/>
            <person name="Baker S."/>
            <person name="Barry K."/>
            <person name="Bills G."/>
            <person name="Bluhm B."/>
            <person name="Cannon C."/>
            <person name="Castanera R."/>
            <person name="Culley D."/>
            <person name="Daum C."/>
            <person name="Ezra D."/>
            <person name="Gonzalez J."/>
            <person name="Henrissat B."/>
            <person name="Kuo A."/>
            <person name="Liang C."/>
            <person name="Lipzen A."/>
            <person name="Lutzoni F."/>
            <person name="Magnuson J."/>
            <person name="Mondo S."/>
            <person name="Nolan M."/>
            <person name="Ohm R."/>
            <person name="Pangilinan J."/>
            <person name="Park H.-J."/>
            <person name="Ramirez L."/>
            <person name="Alfaro M."/>
            <person name="Sun H."/>
            <person name="Tritt A."/>
            <person name="Yoshinaga Y."/>
            <person name="Zwiers L.-H."/>
            <person name="Turgeon B."/>
            <person name="Goodwin S."/>
            <person name="Spatafora J."/>
            <person name="Crous P."/>
            <person name="Grigoriev I."/>
        </authorList>
    </citation>
    <scope>NUCLEOTIDE SEQUENCE</scope>
    <source>
        <strain evidence="3">CBS 113818</strain>
    </source>
</reference>
<feature type="transmembrane region" description="Helical" evidence="2">
    <location>
        <begin position="233"/>
        <end position="254"/>
    </location>
</feature>
<gene>
    <name evidence="3" type="ORF">CC86DRAFT_400054</name>
</gene>
<evidence type="ECO:0000256" key="2">
    <source>
        <dbReference type="SAM" id="Phobius"/>
    </source>
</evidence>